<gene>
    <name evidence="5" type="ORF">SAMN02745729_11961</name>
</gene>
<dbReference type="InterPro" id="IPR018060">
    <property type="entry name" value="HTH_AraC"/>
</dbReference>
<dbReference type="GO" id="GO:0003700">
    <property type="term" value="F:DNA-binding transcription factor activity"/>
    <property type="evidence" value="ECO:0007669"/>
    <property type="project" value="InterPro"/>
</dbReference>
<dbReference type="AlphaFoldDB" id="A0A1H4GRJ1"/>
<dbReference type="EMBL" id="FNRJ01000019">
    <property type="protein sequence ID" value="SEB12269.1"/>
    <property type="molecule type" value="Genomic_DNA"/>
</dbReference>
<organism evidence="5 6">
    <name type="scientific">Marinobacterium iners DSM 11526</name>
    <dbReference type="NCBI Taxonomy" id="1122198"/>
    <lineage>
        <taxon>Bacteria</taxon>
        <taxon>Pseudomonadati</taxon>
        <taxon>Pseudomonadota</taxon>
        <taxon>Gammaproteobacteria</taxon>
        <taxon>Oceanospirillales</taxon>
        <taxon>Oceanospirillaceae</taxon>
        <taxon>Marinobacterium</taxon>
    </lineage>
</organism>
<sequence>MLEVKISHMHRLTMSTYRKPTPFVLNDASLQAAAQPWLDLEIHQLSAGCYQGECATLSLNGMHLVHERQNQIVHKSGITQGNLCAISIAKTVAPGMRFSQFLNPMDSWLYFLPKETELDIRVMPESETFYLCFDQDWLLRGAQILNQHEGAKHPAAPQAFHSRHTARLMADFNALIHHSSPARLMQSDNCARLLRDSVVIALSQATVIDTGVCRSVRAGWRAQRLVSTARDYMDACLQVGHVPSITDICATTDVSERTLQYAFRSTMQLTPIAYLRTLRLNRVRAELLIALPAHTTVTRVAMRWGFVHLGEFSQEYKRLFGQRPSETLAQRPD</sequence>
<dbReference type="InterPro" id="IPR050204">
    <property type="entry name" value="AraC_XylS_family_regulators"/>
</dbReference>
<keyword evidence="2" id="KW-0238">DNA-binding</keyword>
<reference evidence="6" key="1">
    <citation type="submission" date="2016-10" db="EMBL/GenBank/DDBJ databases">
        <authorList>
            <person name="Varghese N."/>
            <person name="Submissions S."/>
        </authorList>
    </citation>
    <scope>NUCLEOTIDE SEQUENCE [LARGE SCALE GENOMIC DNA]</scope>
    <source>
        <strain evidence="6">DSM 11526</strain>
    </source>
</reference>
<keyword evidence="1" id="KW-0805">Transcription regulation</keyword>
<feature type="domain" description="HTH araC/xylS-type" evidence="4">
    <location>
        <begin position="227"/>
        <end position="330"/>
    </location>
</feature>
<proteinExistence type="predicted"/>
<keyword evidence="3" id="KW-0804">Transcription</keyword>
<protein>
    <submittedName>
        <fullName evidence="5">AraC family transcriptional regulator, ethanolamine operon transcriptional activator</fullName>
    </submittedName>
</protein>
<dbReference type="GO" id="GO:0043565">
    <property type="term" value="F:sequence-specific DNA binding"/>
    <property type="evidence" value="ECO:0007669"/>
    <property type="project" value="InterPro"/>
</dbReference>
<dbReference type="OrthoDB" id="6003540at2"/>
<keyword evidence="6" id="KW-1185">Reference proteome</keyword>
<dbReference type="STRING" id="1122198.SAMN02745729_11961"/>
<evidence type="ECO:0000313" key="5">
    <source>
        <dbReference type="EMBL" id="SEB12269.1"/>
    </source>
</evidence>
<evidence type="ECO:0000259" key="4">
    <source>
        <dbReference type="PROSITE" id="PS01124"/>
    </source>
</evidence>
<evidence type="ECO:0000256" key="3">
    <source>
        <dbReference type="ARBA" id="ARBA00023163"/>
    </source>
</evidence>
<dbReference type="Pfam" id="PF12833">
    <property type="entry name" value="HTH_18"/>
    <property type="match status" value="1"/>
</dbReference>
<accession>A0A1H4GRJ1</accession>
<evidence type="ECO:0000256" key="1">
    <source>
        <dbReference type="ARBA" id="ARBA00023015"/>
    </source>
</evidence>
<dbReference type="PANTHER" id="PTHR46796">
    <property type="entry name" value="HTH-TYPE TRANSCRIPTIONAL ACTIVATOR RHAS-RELATED"/>
    <property type="match status" value="1"/>
</dbReference>
<dbReference type="PANTHER" id="PTHR46796:SF12">
    <property type="entry name" value="HTH-TYPE DNA-BINDING TRANSCRIPTIONAL ACTIVATOR EUTR"/>
    <property type="match status" value="1"/>
</dbReference>
<dbReference type="Gene3D" id="1.10.10.60">
    <property type="entry name" value="Homeodomain-like"/>
    <property type="match status" value="1"/>
</dbReference>
<evidence type="ECO:0000256" key="2">
    <source>
        <dbReference type="ARBA" id="ARBA00023125"/>
    </source>
</evidence>
<dbReference type="Proteomes" id="UP000242469">
    <property type="component" value="Unassembled WGS sequence"/>
</dbReference>
<dbReference type="PROSITE" id="PS01124">
    <property type="entry name" value="HTH_ARAC_FAMILY_2"/>
    <property type="match status" value="1"/>
</dbReference>
<evidence type="ECO:0000313" key="6">
    <source>
        <dbReference type="Proteomes" id="UP000242469"/>
    </source>
</evidence>
<dbReference type="SMART" id="SM00342">
    <property type="entry name" value="HTH_ARAC"/>
    <property type="match status" value="1"/>
</dbReference>
<name>A0A1H4GRJ1_9GAMM</name>